<dbReference type="EMBL" id="CP036546">
    <property type="protein sequence ID" value="QCQ46039.1"/>
    <property type="molecule type" value="Genomic_DNA"/>
</dbReference>
<dbReference type="AlphaFoldDB" id="A0AAE6EU16"/>
<protein>
    <submittedName>
        <fullName evidence="2">DNA-binding protein</fullName>
    </submittedName>
</protein>
<organism evidence="2 3">
    <name type="scientific">Bacteroides fragilis</name>
    <dbReference type="NCBI Taxonomy" id="817"/>
    <lineage>
        <taxon>Bacteria</taxon>
        <taxon>Pseudomonadati</taxon>
        <taxon>Bacteroidota</taxon>
        <taxon>Bacteroidia</taxon>
        <taxon>Bacteroidales</taxon>
        <taxon>Bacteroidaceae</taxon>
        <taxon>Bacteroides</taxon>
    </lineage>
</organism>
<evidence type="ECO:0000259" key="1">
    <source>
        <dbReference type="Pfam" id="PF12728"/>
    </source>
</evidence>
<evidence type="ECO:0000313" key="3">
    <source>
        <dbReference type="Proteomes" id="UP000036847"/>
    </source>
</evidence>
<proteinExistence type="predicted"/>
<evidence type="ECO:0000313" key="2">
    <source>
        <dbReference type="EMBL" id="QCQ46039.1"/>
    </source>
</evidence>
<reference evidence="2 3" key="1">
    <citation type="submission" date="2019-03" db="EMBL/GenBank/DDBJ databases">
        <title>Complete genome assembly of MDR B. fragilis.</title>
        <authorList>
            <person name="Sydenham T.V."/>
            <person name="Hasman H."/>
            <person name="Justesen U.S."/>
        </authorList>
    </citation>
    <scope>NUCLEOTIDE SEQUENCE [LARGE SCALE GENOMIC DNA]</scope>
    <source>
        <strain evidence="2 3">DCMSKEJBY0001B</strain>
    </source>
</reference>
<name>A0AAE6EU16_BACFG</name>
<dbReference type="InterPro" id="IPR009061">
    <property type="entry name" value="DNA-bd_dom_put_sf"/>
</dbReference>
<sequence>MIYSLTREEFIAWMERIMDRFDQINSRLERKEKLKNCLDGDVLMDNQDVCLLLKISIRSLQYYRSSGKLPFSKISGKVYYKSSDVHEFIRKSFEEDSGTGHKRASSEDGLEK</sequence>
<accession>A0AAE6EU16</accession>
<dbReference type="PANTHER" id="PTHR34585:SF22">
    <property type="entry name" value="HELIX-TURN-HELIX DOMAIN-CONTAINING PROTEIN"/>
    <property type="match status" value="1"/>
</dbReference>
<dbReference type="RefSeq" id="WP_005805829.1">
    <property type="nucleotide sequence ID" value="NZ_CP036546.1"/>
</dbReference>
<dbReference type="Proteomes" id="UP000036847">
    <property type="component" value="Chromosome"/>
</dbReference>
<dbReference type="GO" id="GO:0003677">
    <property type="term" value="F:DNA binding"/>
    <property type="evidence" value="ECO:0007669"/>
    <property type="project" value="UniProtKB-KW"/>
</dbReference>
<gene>
    <name evidence="2" type="ORF">EC80_014840</name>
</gene>
<dbReference type="Pfam" id="PF12728">
    <property type="entry name" value="HTH_17"/>
    <property type="match status" value="1"/>
</dbReference>
<keyword evidence="2" id="KW-0238">DNA-binding</keyword>
<dbReference type="PANTHER" id="PTHR34585">
    <property type="match status" value="1"/>
</dbReference>
<dbReference type="SUPFAM" id="SSF46955">
    <property type="entry name" value="Putative DNA-binding domain"/>
    <property type="match status" value="1"/>
</dbReference>
<dbReference type="InterPro" id="IPR041657">
    <property type="entry name" value="HTH_17"/>
</dbReference>
<feature type="domain" description="Helix-turn-helix" evidence="1">
    <location>
        <begin position="43"/>
        <end position="91"/>
    </location>
</feature>